<evidence type="ECO:0000256" key="2">
    <source>
        <dbReference type="SAM" id="MobiDB-lite"/>
    </source>
</evidence>
<dbReference type="OrthoDB" id="2152029at2759"/>
<dbReference type="STRING" id="98765.A0A2R6S3V4"/>
<dbReference type="InterPro" id="IPR029058">
    <property type="entry name" value="AB_hydrolase_fold"/>
</dbReference>
<evidence type="ECO:0000259" key="3">
    <source>
        <dbReference type="Pfam" id="PF07859"/>
    </source>
</evidence>
<feature type="region of interest" description="Disordered" evidence="2">
    <location>
        <begin position="218"/>
        <end position="250"/>
    </location>
</feature>
<evidence type="ECO:0000256" key="1">
    <source>
        <dbReference type="ARBA" id="ARBA00022801"/>
    </source>
</evidence>
<name>A0A2R6S3V4_9APHY</name>
<proteinExistence type="predicted"/>
<dbReference type="Pfam" id="PF07859">
    <property type="entry name" value="Abhydrolase_3"/>
    <property type="match status" value="1"/>
</dbReference>
<dbReference type="Gene3D" id="3.40.50.1820">
    <property type="entry name" value="alpha/beta hydrolase"/>
    <property type="match status" value="1"/>
</dbReference>
<feature type="compositionally biased region" description="Polar residues" evidence="2">
    <location>
        <begin position="240"/>
        <end position="250"/>
    </location>
</feature>
<dbReference type="AlphaFoldDB" id="A0A2R6S3V4"/>
<dbReference type="GO" id="GO:0016787">
    <property type="term" value="F:hydrolase activity"/>
    <property type="evidence" value="ECO:0007669"/>
    <property type="project" value="UniProtKB-KW"/>
</dbReference>
<evidence type="ECO:0000313" key="5">
    <source>
        <dbReference type="Proteomes" id="UP000186601"/>
    </source>
</evidence>
<gene>
    <name evidence="4" type="ORF">PHLCEN_2v1186</name>
</gene>
<comment type="caution">
    <text evidence="4">The sequence shown here is derived from an EMBL/GenBank/DDBJ whole genome shotgun (WGS) entry which is preliminary data.</text>
</comment>
<protein>
    <recommendedName>
        <fullName evidence="3">Alpha/beta hydrolase fold-3 domain-containing protein</fullName>
    </recommendedName>
</protein>
<dbReference type="EMBL" id="MLYV02000089">
    <property type="protein sequence ID" value="PSS36970.1"/>
    <property type="molecule type" value="Genomic_DNA"/>
</dbReference>
<reference evidence="4 5" key="1">
    <citation type="submission" date="2018-02" db="EMBL/GenBank/DDBJ databases">
        <title>Genome sequence of the basidiomycete white-rot fungus Phlebia centrifuga.</title>
        <authorList>
            <person name="Granchi Z."/>
            <person name="Peng M."/>
            <person name="de Vries R.P."/>
            <person name="Hilden K."/>
            <person name="Makela M.R."/>
            <person name="Grigoriev I."/>
            <person name="Riley R."/>
        </authorList>
    </citation>
    <scope>NUCLEOTIDE SEQUENCE [LARGE SCALE GENOMIC DNA]</scope>
    <source>
        <strain evidence="4 5">FBCC195</strain>
    </source>
</reference>
<keyword evidence="5" id="KW-1185">Reference proteome</keyword>
<dbReference type="SUPFAM" id="SSF53474">
    <property type="entry name" value="alpha/beta-Hydrolases"/>
    <property type="match status" value="1"/>
</dbReference>
<accession>A0A2R6S3V4</accession>
<keyword evidence="1" id="KW-0378">Hydrolase</keyword>
<dbReference type="Proteomes" id="UP000186601">
    <property type="component" value="Unassembled WGS sequence"/>
</dbReference>
<dbReference type="PANTHER" id="PTHR48081:SF8">
    <property type="entry name" value="ALPHA_BETA HYDROLASE FOLD-3 DOMAIN-CONTAINING PROTEIN-RELATED"/>
    <property type="match status" value="1"/>
</dbReference>
<organism evidence="4 5">
    <name type="scientific">Hermanssonia centrifuga</name>
    <dbReference type="NCBI Taxonomy" id="98765"/>
    <lineage>
        <taxon>Eukaryota</taxon>
        <taxon>Fungi</taxon>
        <taxon>Dikarya</taxon>
        <taxon>Basidiomycota</taxon>
        <taxon>Agaricomycotina</taxon>
        <taxon>Agaricomycetes</taxon>
        <taxon>Polyporales</taxon>
        <taxon>Meruliaceae</taxon>
        <taxon>Hermanssonia</taxon>
    </lineage>
</organism>
<feature type="domain" description="Alpha/beta hydrolase fold-3" evidence="3">
    <location>
        <begin position="151"/>
        <end position="371"/>
    </location>
</feature>
<dbReference type="InterPro" id="IPR050300">
    <property type="entry name" value="GDXG_lipolytic_enzyme"/>
</dbReference>
<evidence type="ECO:0000313" key="4">
    <source>
        <dbReference type="EMBL" id="PSS36970.1"/>
    </source>
</evidence>
<dbReference type="InterPro" id="IPR013094">
    <property type="entry name" value="AB_hydrolase_3"/>
</dbReference>
<sequence>MPFAREPLKSIYVAQRLFTTLVPIWALYYAIMPRSHRPRPSWSIKQIIAVKFTRRIYKVTEFAGVTWGTRNPYEACDNRELKETRFEWADPLSKELRSGILLDEQVPFKRVGMFVWPRVKPSYIIPGDPSGSNKRQESEDTEAGRVPTIGIFLHGGGYCHMSAHEGAKTSKIPRRLMKDQAFDEIYAVEYRLLQHAPFPAAVQDAAAVYAHVLSRYHDPQERTDSRTMASNDKSSRGHNDSQLSLGYNGQQLERTTENGISTPRKHHKVVLIGDSAGGNLVLALARWIRDEALLPPPDGILLLSPSCDPYTPEPRALLQRTFLGHNSVDTMHSPYVSPASHKVLRAYYGELFVANVEDLTIHTLDDDVLHSLRTMATAPPTPNPGLPTPMTPGTELTPTSLVNPVMASPRGLSLFSEFPKTCIVLGDAERLEREVMKLMGAMERDGVQVRRVWVKDGVHDILMMGWWDEQIRDEVWGKVEGWIREIVIS</sequence>
<dbReference type="PANTHER" id="PTHR48081">
    <property type="entry name" value="AB HYDROLASE SUPERFAMILY PROTEIN C4A8.06C"/>
    <property type="match status" value="1"/>
</dbReference>